<dbReference type="FunFam" id="1.10.1450.10:FF:000007">
    <property type="entry name" value="Tetraspanin"/>
    <property type="match status" value="1"/>
</dbReference>
<dbReference type="GO" id="GO:0005886">
    <property type="term" value="C:plasma membrane"/>
    <property type="evidence" value="ECO:0007669"/>
    <property type="project" value="UniProtKB-SubCell"/>
</dbReference>
<evidence type="ECO:0000256" key="14">
    <source>
        <dbReference type="RuleBase" id="RU361218"/>
    </source>
</evidence>
<comment type="caution">
    <text evidence="15">The sequence shown here is derived from an EMBL/GenBank/DDBJ whole genome shotgun (WGS) entry which is preliminary data.</text>
</comment>
<keyword evidence="10 14" id="KW-0472">Membrane</keyword>
<evidence type="ECO:0000256" key="7">
    <source>
        <dbReference type="ARBA" id="ARBA00022692"/>
    </source>
</evidence>
<evidence type="ECO:0000256" key="5">
    <source>
        <dbReference type="ARBA" id="ARBA00022475"/>
    </source>
</evidence>
<dbReference type="GO" id="GO:0005912">
    <property type="term" value="C:adherens junction"/>
    <property type="evidence" value="ECO:0007669"/>
    <property type="project" value="UniProtKB-SubCell"/>
</dbReference>
<feature type="transmembrane region" description="Helical" evidence="14">
    <location>
        <begin position="93"/>
        <end position="118"/>
    </location>
</feature>
<evidence type="ECO:0000256" key="3">
    <source>
        <dbReference type="ARBA" id="ARBA00004651"/>
    </source>
</evidence>
<feature type="transmembrane region" description="Helical" evidence="14">
    <location>
        <begin position="240"/>
        <end position="265"/>
    </location>
</feature>
<dbReference type="PANTHER" id="PTHR19282:SF431">
    <property type="entry name" value="TETRASPANIN 26A, ISOFORM B-RELATED"/>
    <property type="match status" value="1"/>
</dbReference>
<feature type="transmembrane region" description="Helical" evidence="14">
    <location>
        <begin position="18"/>
        <end position="43"/>
    </location>
</feature>
<sequence length="276" mass="30907">MACCEKYEDSYVSPVVKYLLFTFNFIFWLCGVGLIAVGTWAFIEKNSFTYDSVKSIYDVLFDVSVIFIVVGCFIFILAFAGCLGALRENICLLYFFAIAIAVIFILEVIGVVLCFVFAQQAKAAITDLLQDEVIVRYRDDPDLQNLIDWVQKTFECCGVGEKGYKDWSLNIYFNCTEGNPSPEKCGVPYSCCSIENDIDDNYINTMCGYGMQDLSPSTASKKIYINGCVDGVLLFAERNLYIAGGIALGIAIPQLLGIFLSRILIGQIKDQRDRWV</sequence>
<dbReference type="AlphaFoldDB" id="A0A8J1XGY8"/>
<dbReference type="GO" id="GO:0005737">
    <property type="term" value="C:cytoplasm"/>
    <property type="evidence" value="ECO:0007669"/>
    <property type="project" value="UniProtKB-SubCell"/>
</dbReference>
<dbReference type="Gene3D" id="1.10.1450.10">
    <property type="entry name" value="Tetraspanin"/>
    <property type="match status" value="1"/>
</dbReference>
<dbReference type="PRINTS" id="PR00259">
    <property type="entry name" value="TMFOUR"/>
</dbReference>
<feature type="disulfide bond" evidence="13">
    <location>
        <begin position="156"/>
        <end position="191"/>
    </location>
</feature>
<evidence type="ECO:0000256" key="6">
    <source>
        <dbReference type="ARBA" id="ARBA00022490"/>
    </source>
</evidence>
<evidence type="ECO:0000256" key="12">
    <source>
        <dbReference type="ARBA" id="ARBA00023180"/>
    </source>
</evidence>
<proteinExistence type="inferred from homology"/>
<accession>A0A8J1XGY8</accession>
<evidence type="ECO:0000256" key="2">
    <source>
        <dbReference type="ARBA" id="ARBA00004536"/>
    </source>
</evidence>
<keyword evidence="5" id="KW-1003">Cell membrane</keyword>
<evidence type="ECO:0000256" key="4">
    <source>
        <dbReference type="ARBA" id="ARBA00006840"/>
    </source>
</evidence>
<dbReference type="OrthoDB" id="2014092at2759"/>
<evidence type="ECO:0000256" key="11">
    <source>
        <dbReference type="ARBA" id="ARBA00023157"/>
    </source>
</evidence>
<keyword evidence="11 13" id="KW-1015">Disulfide bond</keyword>
<dbReference type="Proteomes" id="UP000749559">
    <property type="component" value="Unassembled WGS sequence"/>
</dbReference>
<dbReference type="GO" id="GO:0072659">
    <property type="term" value="P:protein localization to plasma membrane"/>
    <property type="evidence" value="ECO:0007669"/>
    <property type="project" value="UniProtKB-ARBA"/>
</dbReference>
<dbReference type="PROSITE" id="PS00421">
    <property type="entry name" value="TM4_1"/>
    <property type="match status" value="1"/>
</dbReference>
<feature type="disulfide bond" evidence="13">
    <location>
        <begin position="157"/>
        <end position="175"/>
    </location>
</feature>
<evidence type="ECO:0000256" key="10">
    <source>
        <dbReference type="ARBA" id="ARBA00023136"/>
    </source>
</evidence>
<dbReference type="GO" id="GO:0046930">
    <property type="term" value="C:pore complex"/>
    <property type="evidence" value="ECO:0007669"/>
    <property type="project" value="UniProtKB-ARBA"/>
</dbReference>
<reference evidence="15" key="1">
    <citation type="submission" date="2022-03" db="EMBL/GenBank/DDBJ databases">
        <authorList>
            <person name="Martin C."/>
        </authorList>
    </citation>
    <scope>NUCLEOTIDE SEQUENCE</scope>
</reference>
<evidence type="ECO:0000256" key="8">
    <source>
        <dbReference type="ARBA" id="ARBA00022949"/>
    </source>
</evidence>
<evidence type="ECO:0000313" key="16">
    <source>
        <dbReference type="Proteomes" id="UP000749559"/>
    </source>
</evidence>
<dbReference type="InterPro" id="IPR018499">
    <property type="entry name" value="Tetraspanin/Peripherin"/>
</dbReference>
<dbReference type="PIRSF" id="PIRSF002419">
    <property type="entry name" value="Tetraspanin"/>
    <property type="match status" value="1"/>
</dbReference>
<keyword evidence="12" id="KW-0325">Glycoprotein</keyword>
<keyword evidence="6" id="KW-0963">Cytoplasm</keyword>
<evidence type="ECO:0000256" key="1">
    <source>
        <dbReference type="ARBA" id="ARBA00004496"/>
    </source>
</evidence>
<dbReference type="SUPFAM" id="SSF48652">
    <property type="entry name" value="Tetraspanin"/>
    <property type="match status" value="1"/>
</dbReference>
<organism evidence="15 16">
    <name type="scientific">Owenia fusiformis</name>
    <name type="common">Polychaete worm</name>
    <dbReference type="NCBI Taxonomy" id="6347"/>
    <lineage>
        <taxon>Eukaryota</taxon>
        <taxon>Metazoa</taxon>
        <taxon>Spiralia</taxon>
        <taxon>Lophotrochozoa</taxon>
        <taxon>Annelida</taxon>
        <taxon>Polychaeta</taxon>
        <taxon>Sedentaria</taxon>
        <taxon>Canalipalpata</taxon>
        <taxon>Sabellida</taxon>
        <taxon>Oweniida</taxon>
        <taxon>Oweniidae</taxon>
        <taxon>Owenia</taxon>
    </lineage>
</organism>
<dbReference type="CDD" id="cd03158">
    <property type="entry name" value="penumbra_like_LEL"/>
    <property type="match status" value="1"/>
</dbReference>
<dbReference type="InterPro" id="IPR018503">
    <property type="entry name" value="Tetraspanin_CS"/>
</dbReference>
<dbReference type="GO" id="GO:0065003">
    <property type="term" value="P:protein-containing complex assembly"/>
    <property type="evidence" value="ECO:0007669"/>
    <property type="project" value="UniProtKB-ARBA"/>
</dbReference>
<evidence type="ECO:0000256" key="13">
    <source>
        <dbReference type="PIRSR" id="PIRSR002419-1"/>
    </source>
</evidence>
<comment type="subcellular location">
    <subcellularLocation>
        <location evidence="2">Cell junction</location>
        <location evidence="2">Adherens junction</location>
    </subcellularLocation>
    <subcellularLocation>
        <location evidence="3">Cell membrane</location>
        <topology evidence="3">Multi-pass membrane protein</topology>
    </subcellularLocation>
    <subcellularLocation>
        <location evidence="1">Cytoplasm</location>
    </subcellularLocation>
    <subcellularLocation>
        <location evidence="14">Membrane</location>
        <topology evidence="14">Multi-pass membrane protein</topology>
    </subcellularLocation>
</comment>
<keyword evidence="7 14" id="KW-0812">Transmembrane</keyword>
<dbReference type="InterPro" id="IPR008952">
    <property type="entry name" value="Tetraspanin_EC2_sf"/>
</dbReference>
<keyword evidence="16" id="KW-1185">Reference proteome</keyword>
<dbReference type="EMBL" id="CAIIXF020000005">
    <property type="protein sequence ID" value="CAH1783678.1"/>
    <property type="molecule type" value="Genomic_DNA"/>
</dbReference>
<name>A0A8J1XGY8_OWEFU</name>
<keyword evidence="9 14" id="KW-1133">Transmembrane helix</keyword>
<evidence type="ECO:0000256" key="9">
    <source>
        <dbReference type="ARBA" id="ARBA00022989"/>
    </source>
</evidence>
<gene>
    <name evidence="15" type="ORF">OFUS_LOCUS9999</name>
</gene>
<feature type="transmembrane region" description="Helical" evidence="14">
    <location>
        <begin position="63"/>
        <end position="86"/>
    </location>
</feature>
<dbReference type="GO" id="GO:0019899">
    <property type="term" value="F:enzyme binding"/>
    <property type="evidence" value="ECO:0007669"/>
    <property type="project" value="UniProtKB-ARBA"/>
</dbReference>
<keyword evidence="8" id="KW-0965">Cell junction</keyword>
<protein>
    <recommendedName>
        <fullName evidence="14">Tetraspanin</fullName>
    </recommendedName>
</protein>
<dbReference type="InterPro" id="IPR000301">
    <property type="entry name" value="Tetraspanin_animals"/>
</dbReference>
<evidence type="ECO:0000313" key="15">
    <source>
        <dbReference type="EMBL" id="CAH1783678.1"/>
    </source>
</evidence>
<dbReference type="PANTHER" id="PTHR19282">
    <property type="entry name" value="TETRASPANIN"/>
    <property type="match status" value="1"/>
</dbReference>
<comment type="similarity">
    <text evidence="4 14">Belongs to the tetraspanin (TM4SF) family.</text>
</comment>
<dbReference type="Pfam" id="PF00335">
    <property type="entry name" value="Tetraspanin"/>
    <property type="match status" value="1"/>
</dbReference>
<dbReference type="GO" id="GO:0051604">
    <property type="term" value="P:protein maturation"/>
    <property type="evidence" value="ECO:0007669"/>
    <property type="project" value="UniProtKB-ARBA"/>
</dbReference>